<dbReference type="Pfam" id="PF17733">
    <property type="entry name" value="KPWE_dom"/>
    <property type="match status" value="1"/>
</dbReference>
<dbReference type="Pfam" id="PF09409">
    <property type="entry name" value="PUB"/>
    <property type="match status" value="1"/>
</dbReference>
<dbReference type="PANTHER" id="PTHR36855">
    <property type="entry name" value="CHROMOSOME 10, WHOLE GENOME SHOTGUN SEQUENCE"/>
    <property type="match status" value="1"/>
</dbReference>
<dbReference type="Proteomes" id="UP000018817">
    <property type="component" value="Unassembled WGS sequence"/>
</dbReference>
<dbReference type="InterPro" id="IPR040554">
    <property type="entry name" value="KPWE_PEX14_dom"/>
</dbReference>
<dbReference type="InterPro" id="IPR036388">
    <property type="entry name" value="WH-like_DNA-bd_sf"/>
</dbReference>
<dbReference type="InterPro" id="IPR018997">
    <property type="entry name" value="PUB_domain"/>
</dbReference>
<dbReference type="InterPro" id="IPR006785">
    <property type="entry name" value="Pex14_N"/>
</dbReference>
<feature type="domain" description="Peroxisome membrane anchor protein Pex14p N-terminal" evidence="3">
    <location>
        <begin position="24"/>
        <end position="51"/>
    </location>
</feature>
<dbReference type="AlphaFoldDB" id="W2QPB5"/>
<dbReference type="RefSeq" id="XP_008899454.1">
    <property type="nucleotide sequence ID" value="XM_008901206.1"/>
</dbReference>
<feature type="compositionally biased region" description="Basic and acidic residues" evidence="1">
    <location>
        <begin position="234"/>
        <end position="250"/>
    </location>
</feature>
<evidence type="ECO:0000256" key="1">
    <source>
        <dbReference type="SAM" id="MobiDB-lite"/>
    </source>
</evidence>
<evidence type="ECO:0000259" key="4">
    <source>
        <dbReference type="Pfam" id="PF09409"/>
    </source>
</evidence>
<dbReference type="InterPro" id="IPR036339">
    <property type="entry name" value="PUB-like_dom_sf"/>
</dbReference>
<dbReference type="Gene3D" id="1.10.10.10">
    <property type="entry name" value="Winged helix-like DNA-binding domain superfamily/Winged helix DNA-binding domain"/>
    <property type="match status" value="1"/>
</dbReference>
<accession>W2QPB5</accession>
<feature type="domain" description="PUB" evidence="4">
    <location>
        <begin position="303"/>
        <end position="362"/>
    </location>
</feature>
<keyword evidence="2" id="KW-0812">Transmembrane</keyword>
<reference evidence="6 7" key="2">
    <citation type="submission" date="2013-11" db="EMBL/GenBank/DDBJ databases">
        <title>The Genome Sequence of Phytophthora parasitica INRA-310.</title>
        <authorList>
            <consortium name="The Broad Institute Genomics Platform"/>
            <person name="Russ C."/>
            <person name="Tyler B."/>
            <person name="Panabieres F."/>
            <person name="Shan W."/>
            <person name="Tripathy S."/>
            <person name="Grunwald N."/>
            <person name="Machado M."/>
            <person name="Johnson C.S."/>
            <person name="Arredondo F."/>
            <person name="Hong C."/>
            <person name="Coffey M."/>
            <person name="Young S.K."/>
            <person name="Zeng Q."/>
            <person name="Gargeya S."/>
            <person name="Fitzgerald M."/>
            <person name="Abouelleil A."/>
            <person name="Alvarado L."/>
            <person name="Chapman S.B."/>
            <person name="Gainer-Dewar J."/>
            <person name="Goldberg J."/>
            <person name="Griggs A."/>
            <person name="Gujja S."/>
            <person name="Hansen M."/>
            <person name="Howarth C."/>
            <person name="Imamovic A."/>
            <person name="Ireland A."/>
            <person name="Larimer J."/>
            <person name="McCowan C."/>
            <person name="Murphy C."/>
            <person name="Pearson M."/>
            <person name="Poon T.W."/>
            <person name="Priest M."/>
            <person name="Roberts A."/>
            <person name="Saif S."/>
            <person name="Shea T."/>
            <person name="Sykes S."/>
            <person name="Wortman J."/>
            <person name="Nusbaum C."/>
            <person name="Birren B."/>
        </authorList>
    </citation>
    <scope>NUCLEOTIDE SEQUENCE [LARGE SCALE GENOMIC DNA]</scope>
    <source>
        <strain evidence="6 7">INRA-310</strain>
    </source>
</reference>
<proteinExistence type="predicted"/>
<keyword evidence="2" id="KW-1133">Transmembrane helix</keyword>
<sequence length="588" mass="63791">MCRCALCYVVYCVSVTCPDATNPQSTPLSERVSFLEGKGMTKEEIQEAIERHQNGGTATSTTSIVQTVAPQQQQLPTAAPMMMSAAAPIQMMQRRARYPAYVRVLWTVSSLVGAASILTFLWNYAVQSGYIPWLRPMPPLLEAAKVQEEKEQEAKKDEALLAELSSVSSAIQKQTEELSKLSSSLDEKERDLQSKTLLTTQISSALAEQSNAQSIAELKAEISTLKTLLLSKKAENSDESNVKLEKEGNGHTKKQSVTTIGSNNTEAATTSGNSQQPSVVPQVSKAERMEMALKKLRTENSLEQLKLAAGILSMYVKNLVENPDVPRYRRIAPGNANFKQKIEPLKHHEELLKSIGFETTGLNMEWKWHTASKTTGAFDENIAILRALLKALQSLTNPKSSSNLSLEEIARASLEEFFAEQDKKKQEVASATTTTSTIITSNTVEEKRPAVQSSKSMFGAPSGSTSTSLDAFMARLEQQTSVNSIANADVNMKTSSSNTVAASAAAARDGEEKMPVAVASSISPTVTAGGPSYPESFKEVMDLIQKGETVPGIRDIEDKLSVDSSELLSQQMNAGEAAAAKPWEKIKA</sequence>
<evidence type="ECO:0000313" key="7">
    <source>
        <dbReference type="Proteomes" id="UP000018817"/>
    </source>
</evidence>
<protein>
    <recommendedName>
        <fullName evidence="8">Peroxin-14</fullName>
    </recommendedName>
</protein>
<evidence type="ECO:0000259" key="3">
    <source>
        <dbReference type="Pfam" id="PF04695"/>
    </source>
</evidence>
<dbReference type="STRING" id="761204.W2QPB5"/>
<gene>
    <name evidence="6" type="ORF">PPTG_07049</name>
</gene>
<dbReference type="Gene3D" id="1.20.58.2190">
    <property type="match status" value="1"/>
</dbReference>
<evidence type="ECO:0008006" key="8">
    <source>
        <dbReference type="Google" id="ProtNLM"/>
    </source>
</evidence>
<dbReference type="SUPFAM" id="SSF143503">
    <property type="entry name" value="PUG domain-like"/>
    <property type="match status" value="1"/>
</dbReference>
<dbReference type="VEuPathDB" id="FungiDB:PPTG_07049"/>
<dbReference type="Pfam" id="PF04695">
    <property type="entry name" value="Pex14_N"/>
    <property type="match status" value="1"/>
</dbReference>
<reference evidence="7" key="1">
    <citation type="submission" date="2011-12" db="EMBL/GenBank/DDBJ databases">
        <authorList>
            <consortium name="The Broad Institute Genome Sequencing Platform"/>
            <person name="Russ C."/>
            <person name="Tyler B."/>
            <person name="Panabieres F."/>
            <person name="Shan W."/>
            <person name="Tripathy S."/>
            <person name="Grunwald N."/>
            <person name="Machado M."/>
            <person name="Young S.K."/>
            <person name="Zeng Q."/>
            <person name="Gargeya S."/>
            <person name="Fitzgerald M."/>
            <person name="Haas B."/>
            <person name="Abouelleil A."/>
            <person name="Alvarado L."/>
            <person name="Arachchi H.M."/>
            <person name="Berlin A."/>
            <person name="Chapman S.B."/>
            <person name="Gearin G."/>
            <person name="Goldberg J."/>
            <person name="Griggs A."/>
            <person name="Gujja S."/>
            <person name="Hansen M."/>
            <person name="Heiman D."/>
            <person name="Howarth C."/>
            <person name="Larimer J."/>
            <person name="Lui A."/>
            <person name="MacDonald P.J.P."/>
            <person name="McCowen C."/>
            <person name="Montmayeur A."/>
            <person name="Murphy C."/>
            <person name="Neiman D."/>
            <person name="Pearson M."/>
            <person name="Priest M."/>
            <person name="Roberts A."/>
            <person name="Saif S."/>
            <person name="Shea T."/>
            <person name="Sisk P."/>
            <person name="Stolte C."/>
            <person name="Sykes S."/>
            <person name="Wortman J."/>
            <person name="Nusbaum C."/>
            <person name="Birren B."/>
        </authorList>
    </citation>
    <scope>NUCLEOTIDE SEQUENCE [LARGE SCALE GENOMIC DNA]</scope>
    <source>
        <strain evidence="7">INRA-310</strain>
    </source>
</reference>
<feature type="transmembrane region" description="Helical" evidence="2">
    <location>
        <begin position="100"/>
        <end position="122"/>
    </location>
</feature>
<dbReference type="CDD" id="cd09212">
    <property type="entry name" value="PUB"/>
    <property type="match status" value="1"/>
</dbReference>
<evidence type="ECO:0000313" key="6">
    <source>
        <dbReference type="EMBL" id="ETN14776.1"/>
    </source>
</evidence>
<feature type="region of interest" description="Disordered" evidence="1">
    <location>
        <begin position="234"/>
        <end position="257"/>
    </location>
</feature>
<keyword evidence="2" id="KW-0472">Membrane</keyword>
<feature type="domain" description="Peroxisomal membrane protein PEX14-like KPWE" evidence="5">
    <location>
        <begin position="532"/>
        <end position="585"/>
    </location>
</feature>
<dbReference type="GeneID" id="20176971"/>
<dbReference type="EMBL" id="KI669571">
    <property type="protein sequence ID" value="ETN14776.1"/>
    <property type="molecule type" value="Genomic_DNA"/>
</dbReference>
<organism evidence="6 7">
    <name type="scientific">Phytophthora nicotianae (strain INRA-310)</name>
    <name type="common">Phytophthora parasitica</name>
    <dbReference type="NCBI Taxonomy" id="761204"/>
    <lineage>
        <taxon>Eukaryota</taxon>
        <taxon>Sar</taxon>
        <taxon>Stramenopiles</taxon>
        <taxon>Oomycota</taxon>
        <taxon>Peronosporomycetes</taxon>
        <taxon>Peronosporales</taxon>
        <taxon>Peronosporaceae</taxon>
        <taxon>Phytophthora</taxon>
    </lineage>
</organism>
<dbReference type="PANTHER" id="PTHR36855:SF1">
    <property type="entry name" value="PEROXISOME MEMBRANE ANCHOR PROTEIN PEX14P N-TERMINAL DOMAIN-CONTAINING PROTEIN"/>
    <property type="match status" value="1"/>
</dbReference>
<name>W2QPB5_PHYN3</name>
<evidence type="ECO:0000259" key="5">
    <source>
        <dbReference type="Pfam" id="PF17733"/>
    </source>
</evidence>
<dbReference type="OrthoDB" id="441517at2759"/>
<evidence type="ECO:0000256" key="2">
    <source>
        <dbReference type="SAM" id="Phobius"/>
    </source>
</evidence>